<reference evidence="1 2" key="2">
    <citation type="journal article" date="2022" name="Mol. Ecol. Resour.">
        <title>The genomes of chicory, endive, great burdock and yacon provide insights into Asteraceae paleo-polyploidization history and plant inulin production.</title>
        <authorList>
            <person name="Fan W."/>
            <person name="Wang S."/>
            <person name="Wang H."/>
            <person name="Wang A."/>
            <person name="Jiang F."/>
            <person name="Liu H."/>
            <person name="Zhao H."/>
            <person name="Xu D."/>
            <person name="Zhang Y."/>
        </authorList>
    </citation>
    <scope>NUCLEOTIDE SEQUENCE [LARGE SCALE GENOMIC DNA]</scope>
    <source>
        <strain evidence="2">cv. Punajuju</strain>
        <tissue evidence="1">Leaves</tissue>
    </source>
</reference>
<protein>
    <submittedName>
        <fullName evidence="1">Uncharacterized protein</fullName>
    </submittedName>
</protein>
<comment type="caution">
    <text evidence="1">The sequence shown here is derived from an EMBL/GenBank/DDBJ whole genome shotgun (WGS) entry which is preliminary data.</text>
</comment>
<dbReference type="EMBL" id="CM042009">
    <property type="protein sequence ID" value="KAI3792493.1"/>
    <property type="molecule type" value="Genomic_DNA"/>
</dbReference>
<name>A0ACB9HAL8_CICIN</name>
<gene>
    <name evidence="1" type="ORF">L2E82_06373</name>
</gene>
<accession>A0ACB9HAL8</accession>
<reference evidence="2" key="1">
    <citation type="journal article" date="2022" name="Mol. Ecol. Resour.">
        <title>The genomes of chicory, endive, great burdock and yacon provide insights into Asteraceae palaeo-polyploidization history and plant inulin production.</title>
        <authorList>
            <person name="Fan W."/>
            <person name="Wang S."/>
            <person name="Wang H."/>
            <person name="Wang A."/>
            <person name="Jiang F."/>
            <person name="Liu H."/>
            <person name="Zhao H."/>
            <person name="Xu D."/>
            <person name="Zhang Y."/>
        </authorList>
    </citation>
    <scope>NUCLEOTIDE SEQUENCE [LARGE SCALE GENOMIC DNA]</scope>
    <source>
        <strain evidence="2">cv. Punajuju</strain>
    </source>
</reference>
<organism evidence="1 2">
    <name type="scientific">Cichorium intybus</name>
    <name type="common">Chicory</name>
    <dbReference type="NCBI Taxonomy" id="13427"/>
    <lineage>
        <taxon>Eukaryota</taxon>
        <taxon>Viridiplantae</taxon>
        <taxon>Streptophyta</taxon>
        <taxon>Embryophyta</taxon>
        <taxon>Tracheophyta</taxon>
        <taxon>Spermatophyta</taxon>
        <taxon>Magnoliopsida</taxon>
        <taxon>eudicotyledons</taxon>
        <taxon>Gunneridae</taxon>
        <taxon>Pentapetalae</taxon>
        <taxon>asterids</taxon>
        <taxon>campanulids</taxon>
        <taxon>Asterales</taxon>
        <taxon>Asteraceae</taxon>
        <taxon>Cichorioideae</taxon>
        <taxon>Cichorieae</taxon>
        <taxon>Cichoriinae</taxon>
        <taxon>Cichorium</taxon>
    </lineage>
</organism>
<dbReference type="Proteomes" id="UP001055811">
    <property type="component" value="Linkage Group LG01"/>
</dbReference>
<proteinExistence type="predicted"/>
<evidence type="ECO:0000313" key="1">
    <source>
        <dbReference type="EMBL" id="KAI3792493.1"/>
    </source>
</evidence>
<keyword evidence="2" id="KW-1185">Reference proteome</keyword>
<sequence length="104" mass="11288">MASSLVKLRFSSHTIIRAVTQKDALGANIVWCCWLFDDIALVQCLGAPAVGLLSIVPSAVLLLALLWFFVGSEVRRYPGLAYGGVMALVEGSFFGAVIECIHFW</sequence>
<evidence type="ECO:0000313" key="2">
    <source>
        <dbReference type="Proteomes" id="UP001055811"/>
    </source>
</evidence>